<feature type="transmembrane region" description="Helical" evidence="1">
    <location>
        <begin position="12"/>
        <end position="33"/>
    </location>
</feature>
<gene>
    <name evidence="2" type="ORF">BTO11_13600</name>
</gene>
<keyword evidence="3" id="KW-1185">Reference proteome</keyword>
<protein>
    <submittedName>
        <fullName evidence="2">Uncharacterized protein</fullName>
    </submittedName>
</protein>
<dbReference type="EMBL" id="MSCH01000003">
    <property type="protein sequence ID" value="PQJ54578.1"/>
    <property type="molecule type" value="Genomic_DNA"/>
</dbReference>
<accession>A0A2S7UXW2</accession>
<proteinExistence type="predicted"/>
<keyword evidence="1" id="KW-0812">Transmembrane</keyword>
<organism evidence="2 3">
    <name type="scientific">Psychrosphaera saromensis</name>
    <dbReference type="NCBI Taxonomy" id="716813"/>
    <lineage>
        <taxon>Bacteria</taxon>
        <taxon>Pseudomonadati</taxon>
        <taxon>Pseudomonadota</taxon>
        <taxon>Gammaproteobacteria</taxon>
        <taxon>Alteromonadales</taxon>
        <taxon>Pseudoalteromonadaceae</taxon>
        <taxon>Psychrosphaera</taxon>
    </lineage>
</organism>
<keyword evidence="1" id="KW-0472">Membrane</keyword>
<sequence>MNKEFIKNWKLSFIYLYAIMIVCLIVRGVIMILKSEADNITISSILTSLSILTLGTAFITFLIAYFGFKNDETGNN</sequence>
<dbReference type="Proteomes" id="UP000239007">
    <property type="component" value="Unassembled WGS sequence"/>
</dbReference>
<feature type="transmembrane region" description="Helical" evidence="1">
    <location>
        <begin position="45"/>
        <end position="68"/>
    </location>
</feature>
<keyword evidence="1" id="KW-1133">Transmembrane helix</keyword>
<evidence type="ECO:0000256" key="1">
    <source>
        <dbReference type="SAM" id="Phobius"/>
    </source>
</evidence>
<reference evidence="2 3" key="1">
    <citation type="submission" date="2016-12" db="EMBL/GenBank/DDBJ databases">
        <title>Diversity of luminous bacteria.</title>
        <authorList>
            <person name="Yoshizawa S."/>
            <person name="Kogure K."/>
        </authorList>
    </citation>
    <scope>NUCLEOTIDE SEQUENCE [LARGE SCALE GENOMIC DNA]</scope>
    <source>
        <strain evidence="2 3">SA4-48</strain>
    </source>
</reference>
<evidence type="ECO:0000313" key="2">
    <source>
        <dbReference type="EMBL" id="PQJ54578.1"/>
    </source>
</evidence>
<name>A0A2S7UXW2_9GAMM</name>
<dbReference type="AlphaFoldDB" id="A0A2S7UXW2"/>
<comment type="caution">
    <text evidence="2">The sequence shown here is derived from an EMBL/GenBank/DDBJ whole genome shotgun (WGS) entry which is preliminary data.</text>
</comment>
<evidence type="ECO:0000313" key="3">
    <source>
        <dbReference type="Proteomes" id="UP000239007"/>
    </source>
</evidence>